<organism evidence="10">
    <name type="scientific">Vaccinium corymbosum</name>
    <name type="common">Highbush blueberry</name>
    <dbReference type="NCBI Taxonomy" id="69266"/>
    <lineage>
        <taxon>Eukaryota</taxon>
        <taxon>Viridiplantae</taxon>
        <taxon>Streptophyta</taxon>
        <taxon>Embryophyta</taxon>
        <taxon>Tracheophyta</taxon>
        <taxon>Spermatophyta</taxon>
        <taxon>Magnoliopsida</taxon>
        <taxon>eudicotyledons</taxon>
        <taxon>Gunneridae</taxon>
        <taxon>Pentapetalae</taxon>
        <taxon>asterids</taxon>
        <taxon>Ericales</taxon>
        <taxon>Ericaceae</taxon>
        <taxon>Vaccinioideae</taxon>
        <taxon>Vaccinieae</taxon>
        <taxon>Vaccinium</taxon>
    </lineage>
</organism>
<keyword evidence="5 9" id="KW-0812">Transmembrane</keyword>
<keyword evidence="9 10" id="KW-0150">Chloroplast</keyword>
<keyword evidence="9 10" id="KW-0934">Plastid</keyword>
<evidence type="ECO:0000256" key="1">
    <source>
        <dbReference type="ARBA" id="ARBA00004446"/>
    </source>
</evidence>
<evidence type="ECO:0000256" key="3">
    <source>
        <dbReference type="ARBA" id="ARBA00011510"/>
    </source>
</evidence>
<feature type="transmembrane region" description="Helical" evidence="9">
    <location>
        <begin position="81"/>
        <end position="99"/>
    </location>
</feature>
<dbReference type="AlphaFoldDB" id="A0A8K1JAG4"/>
<evidence type="ECO:0000256" key="7">
    <source>
        <dbReference type="ARBA" id="ARBA00022989"/>
    </source>
</evidence>
<dbReference type="GO" id="GO:0015031">
    <property type="term" value="P:protein transport"/>
    <property type="evidence" value="ECO:0007669"/>
    <property type="project" value="UniProtKB-KW"/>
</dbReference>
<feature type="transmembrane region" description="Helical" evidence="9">
    <location>
        <begin position="152"/>
        <end position="173"/>
    </location>
</feature>
<evidence type="ECO:0000256" key="9">
    <source>
        <dbReference type="RuleBase" id="RU364085"/>
    </source>
</evidence>
<evidence type="ECO:0000256" key="5">
    <source>
        <dbReference type="ARBA" id="ARBA00022692"/>
    </source>
</evidence>
<evidence type="ECO:0000256" key="2">
    <source>
        <dbReference type="ARBA" id="ARBA00009956"/>
    </source>
</evidence>
<gene>
    <name evidence="10" type="primary">ORF239</name>
    <name evidence="9" type="synonym">TIC214</name>
</gene>
<feature type="transmembrane region" description="Helical" evidence="9">
    <location>
        <begin position="32"/>
        <end position="51"/>
    </location>
</feature>
<comment type="similarity">
    <text evidence="2 9">Belongs to the TIC214 family.</text>
</comment>
<sequence>MQWVLIPLRQIDKGIYLHEPPILRRFHMQMKAFLLFLVNKILNSVIGAGLFCGFMTTRAVGMNCYFLVVPSFLIKDNRRRVAAMAGFVTGQFVMFTSVYNRPLYEGLVQPHRMFLFFLAFFLVQLLWTSLTTLRNWPLLDLKENATIVGSRLFFLQLEFLITFFVQLYNPYIPPDSMILPLVNSYLKDKANKLLFVRSNFAGWCIGHIIRMLLFLKMFKHFIDWAHTCYTNELRWDDEY</sequence>
<keyword evidence="9" id="KW-0813">Transport</keyword>
<keyword evidence="9" id="KW-0472">Membrane</keyword>
<name>A0A8K1JAG4_VACCO</name>
<protein>
    <recommendedName>
        <fullName evidence="4 9">Protein TIC 214</fullName>
    </recommendedName>
    <alternativeName>
        <fullName evidence="8 9">Translocon at the inner envelope membrane of chloroplasts 214</fullName>
    </alternativeName>
</protein>
<feature type="transmembrane region" description="Helical" evidence="9">
    <location>
        <begin position="193"/>
        <end position="213"/>
    </location>
</feature>
<keyword evidence="7 9" id="KW-1133">Transmembrane helix</keyword>
<comment type="function">
    <text evidence="9">Involved in protein precursor import into chloroplasts. May be part of an intermediate translocation complex acting as a protein-conducting channel at the inner envelope.</text>
</comment>
<feature type="transmembrane region" description="Helical" evidence="9">
    <location>
        <begin position="57"/>
        <end position="74"/>
    </location>
</feature>
<feature type="transmembrane region" description="Helical" evidence="9">
    <location>
        <begin position="111"/>
        <end position="131"/>
    </location>
</feature>
<evidence type="ECO:0000256" key="4">
    <source>
        <dbReference type="ARBA" id="ARBA00016640"/>
    </source>
</evidence>
<dbReference type="EMBL" id="MZ328079">
    <property type="protein sequence ID" value="UCS09921.1"/>
    <property type="molecule type" value="Genomic_DNA"/>
</dbReference>
<keyword evidence="9" id="KW-1001">Plastid inner membrane</keyword>
<reference evidence="10" key="1">
    <citation type="submission" date="2021-06" db="EMBL/GenBank/DDBJ databases">
        <title>Complete chloroplast genome sequence and phylogenetic analysis of Vaccinium corymbosum.</title>
        <authorList>
            <person name="Niu J.Q."/>
            <person name="Miao X.R."/>
        </authorList>
    </citation>
    <scope>NUCLEOTIDE SEQUENCE</scope>
    <source>
        <tissue evidence="10">Leaves</tissue>
    </source>
</reference>
<evidence type="ECO:0000256" key="8">
    <source>
        <dbReference type="ARBA" id="ARBA00029978"/>
    </source>
</evidence>
<geneLocation type="chloroplast" evidence="10"/>
<keyword evidence="6 9" id="KW-0653">Protein transport</keyword>
<dbReference type="InterPro" id="IPR008896">
    <property type="entry name" value="TIC214"/>
</dbReference>
<evidence type="ECO:0000256" key="6">
    <source>
        <dbReference type="ARBA" id="ARBA00022927"/>
    </source>
</evidence>
<comment type="subunit">
    <text evidence="3 9">Part of the Tic complex.</text>
</comment>
<accession>A0A8K1JAG4</accession>
<proteinExistence type="inferred from homology"/>
<dbReference type="Pfam" id="PF05758">
    <property type="entry name" value="Ycf1"/>
    <property type="match status" value="1"/>
</dbReference>
<evidence type="ECO:0000313" key="10">
    <source>
        <dbReference type="EMBL" id="UCS09935.1"/>
    </source>
</evidence>
<dbReference type="EMBL" id="MZ328079">
    <property type="protein sequence ID" value="UCS09935.1"/>
    <property type="molecule type" value="Genomic_DNA"/>
</dbReference>
<comment type="subcellular location">
    <subcellularLocation>
        <location evidence="1">Plastid membrane</location>
        <topology evidence="1">Multi-pass membrane protein</topology>
    </subcellularLocation>
    <subcellularLocation>
        <location evidence="9">Plastid</location>
        <location evidence="9">Chloroplast inner membrane</location>
    </subcellularLocation>
</comment>
<dbReference type="GO" id="GO:0009706">
    <property type="term" value="C:chloroplast inner membrane"/>
    <property type="evidence" value="ECO:0007669"/>
    <property type="project" value="UniProtKB-SubCell"/>
</dbReference>